<dbReference type="PANTHER" id="PTHR45902:SF1">
    <property type="entry name" value="LATROPHILIN RECEPTOR-LIKE PROTEIN A"/>
    <property type="match status" value="1"/>
</dbReference>
<feature type="transmembrane region" description="Helical" evidence="5">
    <location>
        <begin position="598"/>
        <end position="619"/>
    </location>
</feature>
<dbReference type="EMBL" id="UZAN01043700">
    <property type="protein sequence ID" value="VDP79042.1"/>
    <property type="molecule type" value="Genomic_DNA"/>
</dbReference>
<keyword evidence="6" id="KW-0732">Signal</keyword>
<dbReference type="Proteomes" id="UP000272942">
    <property type="component" value="Unassembled WGS sequence"/>
</dbReference>
<evidence type="ECO:0000256" key="1">
    <source>
        <dbReference type="ARBA" id="ARBA00004141"/>
    </source>
</evidence>
<dbReference type="WBParaSite" id="ECPE_0000669501-mRNA-1">
    <property type="protein sequence ID" value="ECPE_0000669501-mRNA-1"/>
    <property type="gene ID" value="ECPE_0000669501"/>
</dbReference>
<dbReference type="Gene3D" id="1.20.1070.10">
    <property type="entry name" value="Rhodopsin 7-helix transmembrane proteins"/>
    <property type="match status" value="1"/>
</dbReference>
<evidence type="ECO:0000256" key="4">
    <source>
        <dbReference type="ARBA" id="ARBA00023136"/>
    </source>
</evidence>
<feature type="transmembrane region" description="Helical" evidence="5">
    <location>
        <begin position="460"/>
        <end position="481"/>
    </location>
</feature>
<feature type="chain" id="PRO_5043138042" evidence="6">
    <location>
        <begin position="24"/>
        <end position="683"/>
    </location>
</feature>
<feature type="signal peptide" evidence="6">
    <location>
        <begin position="1"/>
        <end position="23"/>
    </location>
</feature>
<reference evidence="9" key="1">
    <citation type="submission" date="2016-06" db="UniProtKB">
        <authorList>
            <consortium name="WormBaseParasite"/>
        </authorList>
    </citation>
    <scope>IDENTIFICATION</scope>
</reference>
<feature type="transmembrane region" description="Helical" evidence="5">
    <location>
        <begin position="344"/>
        <end position="369"/>
    </location>
</feature>
<dbReference type="PANTHER" id="PTHR45902">
    <property type="entry name" value="LATROPHILIN RECEPTOR-LIKE PROTEIN A"/>
    <property type="match status" value="1"/>
</dbReference>
<comment type="subcellular location">
    <subcellularLocation>
        <location evidence="1">Membrane</location>
        <topology evidence="1">Multi-pass membrane protein</topology>
    </subcellularLocation>
</comment>
<evidence type="ECO:0000256" key="6">
    <source>
        <dbReference type="SAM" id="SignalP"/>
    </source>
</evidence>
<organism evidence="9">
    <name type="scientific">Echinostoma caproni</name>
    <dbReference type="NCBI Taxonomy" id="27848"/>
    <lineage>
        <taxon>Eukaryota</taxon>
        <taxon>Metazoa</taxon>
        <taxon>Spiralia</taxon>
        <taxon>Lophotrochozoa</taxon>
        <taxon>Platyhelminthes</taxon>
        <taxon>Trematoda</taxon>
        <taxon>Digenea</taxon>
        <taxon>Plagiorchiida</taxon>
        <taxon>Echinostomata</taxon>
        <taxon>Echinostomatoidea</taxon>
        <taxon>Echinostomatidae</taxon>
        <taxon>Echinostoma</taxon>
    </lineage>
</organism>
<name>A0A183AI97_9TREM</name>
<keyword evidence="8" id="KW-1185">Reference proteome</keyword>
<dbReference type="GO" id="GO:0004930">
    <property type="term" value="F:G protein-coupled receptor activity"/>
    <property type="evidence" value="ECO:0007669"/>
    <property type="project" value="InterPro"/>
</dbReference>
<proteinExistence type="predicted"/>
<evidence type="ECO:0000313" key="8">
    <source>
        <dbReference type="Proteomes" id="UP000272942"/>
    </source>
</evidence>
<feature type="transmembrane region" description="Helical" evidence="5">
    <location>
        <begin position="625"/>
        <end position="645"/>
    </location>
</feature>
<sequence length="683" mass="76557">MNQTVSLAHILVKIVLLVSLVHGELLFNNQKSDQGRTNPVGLIASNWTECWQNKSDCFCDAQCHSNGDCCTPAKERLTHLPEPFPYSCVHTSRTFADDDDLEKYGHWFQAIATCPQTSSSELMERCERSVTRKMSFLDVPRRVYSQRKEEENQLIAIQLTSSSFRIRKADVRSMSPVVARLTGRVYANVDCAYCHGEVLISPNATMGEIVTSAQTINAFPVQIRCRTYSFGDRLCYATTYLPRAFQRPCENVSISNYEEDKTQPIFSLTTFKWHEFLVLPDLTLSAEDKHTDSDRPVSSLDPRTELAMDISQLVLCIMSALSLLLLVIIYIVTAELRTHASGQLTIGLSMALFGLLSTFLFTLVLPHLLWTGPATDQTNHLICMTFAVLMHYFFLASFLWMAAFGVTLLYTFGGVRITLNLIAGCFKSCLRKNDSTQMNIFKETILQHPSTQRSTGYRSFLRRAIIPTCLPLIIVIPAAIINEQYFMDECAQPGLATARSSSDDPCTAGLRFLHPGFCPLNDPTRVWFTNRIGALTWFLIPTVVLLGFSSLISAIIGVQIWQMSKMPQFQEPKLTEKNADGSALVNSRRKKLITFTRICAHLSTILGAVWLVQLMANVIPGVPLLYYFTGLLSTGQGLLVALLSFTNPKARRKLRQLTSYLSTESSSFRGTRSTRSRPNVTSI</sequence>
<feature type="transmembrane region" description="Helical" evidence="5">
    <location>
        <begin position="310"/>
        <end position="332"/>
    </location>
</feature>
<dbReference type="Pfam" id="PF00002">
    <property type="entry name" value="7tm_2"/>
    <property type="match status" value="1"/>
</dbReference>
<feature type="transmembrane region" description="Helical" evidence="5">
    <location>
        <begin position="389"/>
        <end position="412"/>
    </location>
</feature>
<protein>
    <submittedName>
        <fullName evidence="9">G_PROTEIN_RECEP_F2_4 domain-containing protein</fullName>
    </submittedName>
</protein>
<keyword evidence="3 5" id="KW-1133">Transmembrane helix</keyword>
<reference evidence="7 8" key="2">
    <citation type="submission" date="2018-11" db="EMBL/GenBank/DDBJ databases">
        <authorList>
            <consortium name="Pathogen Informatics"/>
        </authorList>
    </citation>
    <scope>NUCLEOTIDE SEQUENCE [LARGE SCALE GENOMIC DNA]</scope>
    <source>
        <strain evidence="7 8">Egypt</strain>
    </source>
</reference>
<dbReference type="OrthoDB" id="6134459at2759"/>
<gene>
    <name evidence="7" type="ORF">ECPE_LOCUS6682</name>
</gene>
<evidence type="ECO:0000256" key="5">
    <source>
        <dbReference type="SAM" id="Phobius"/>
    </source>
</evidence>
<feature type="transmembrane region" description="Helical" evidence="5">
    <location>
        <begin position="534"/>
        <end position="558"/>
    </location>
</feature>
<dbReference type="InterPro" id="IPR053231">
    <property type="entry name" value="GPCR_LN-TM7"/>
</dbReference>
<keyword evidence="2 5" id="KW-0812">Transmembrane</keyword>
<evidence type="ECO:0000256" key="3">
    <source>
        <dbReference type="ARBA" id="ARBA00022989"/>
    </source>
</evidence>
<accession>A0A183AI97</accession>
<evidence type="ECO:0000256" key="2">
    <source>
        <dbReference type="ARBA" id="ARBA00022692"/>
    </source>
</evidence>
<evidence type="ECO:0000313" key="7">
    <source>
        <dbReference type="EMBL" id="VDP79042.1"/>
    </source>
</evidence>
<keyword evidence="4 5" id="KW-0472">Membrane</keyword>
<evidence type="ECO:0000313" key="9">
    <source>
        <dbReference type="WBParaSite" id="ECPE_0000669501-mRNA-1"/>
    </source>
</evidence>
<dbReference type="InterPro" id="IPR000832">
    <property type="entry name" value="GPCR_2_secretin-like"/>
</dbReference>
<dbReference type="GO" id="GO:0016020">
    <property type="term" value="C:membrane"/>
    <property type="evidence" value="ECO:0007669"/>
    <property type="project" value="UniProtKB-SubCell"/>
</dbReference>
<dbReference type="CDD" id="cd13952">
    <property type="entry name" value="7tm_classB"/>
    <property type="match status" value="1"/>
</dbReference>
<dbReference type="AlphaFoldDB" id="A0A183AI97"/>